<accession>A0A1I5CQU7</accession>
<dbReference type="EMBL" id="FOVW01000002">
    <property type="protein sequence ID" value="SFN89236.1"/>
    <property type="molecule type" value="Genomic_DNA"/>
</dbReference>
<dbReference type="Proteomes" id="UP000199564">
    <property type="component" value="Unassembled WGS sequence"/>
</dbReference>
<dbReference type="GO" id="GO:0016740">
    <property type="term" value="F:transferase activity"/>
    <property type="evidence" value="ECO:0007669"/>
    <property type="project" value="UniProtKB-KW"/>
</dbReference>
<dbReference type="RefSeq" id="WP_091650638.1">
    <property type="nucleotide sequence ID" value="NZ_FOVW01000002.1"/>
</dbReference>
<dbReference type="AlphaFoldDB" id="A0A1I5CQU7"/>
<gene>
    <name evidence="1" type="ORF">SAMN04488519_102352</name>
</gene>
<dbReference type="SUPFAM" id="SSF53756">
    <property type="entry name" value="UDP-Glycosyltransferase/glycogen phosphorylase"/>
    <property type="match status" value="1"/>
</dbReference>
<keyword evidence="1" id="KW-0808">Transferase</keyword>
<dbReference type="STRING" id="226506.SAMN04488519_102352"/>
<name>A0A1I5CQU7_9BACT</name>
<keyword evidence="2" id="KW-1185">Reference proteome</keyword>
<organism evidence="1 2">
    <name type="scientific">Algoriphagus ornithinivorans</name>
    <dbReference type="NCBI Taxonomy" id="226506"/>
    <lineage>
        <taxon>Bacteria</taxon>
        <taxon>Pseudomonadati</taxon>
        <taxon>Bacteroidota</taxon>
        <taxon>Cytophagia</taxon>
        <taxon>Cytophagales</taxon>
        <taxon>Cyclobacteriaceae</taxon>
        <taxon>Algoriphagus</taxon>
    </lineage>
</organism>
<sequence>MHVESAYKTPVLIASSLKPIQDTRAFAKLGLSLRETNKYRLNFIGFSSKRPLKSSDVRYFYSISDIKSFWQRAFLPIRFLYLTIKTRPKVLICCTWEYLLPATLLKFFLRYSLIYDVQENYLANQNLPNSRSSLAKSLSKTVIFLSERLASIDHYLLAESCYAIEMPEKKPALILPNLFQGKIRKTKPFKVDEKPEIHLLVTGTLSPAFGTLDAIKWVDILIQDFPQTKLHVIGHCTIEKFGEELIDFVKNKSYINLEISRQPIPHEQIIQAMEMADFVLLPYKQSPEIAPKMPTKLYECAGLGKAVLHSPNPNWENFLSQFGGGKSIDFLDLINAKSSFKVALSNYYFQGEIPSEIHWDTVKPDFQRLIQSLS</sequence>
<dbReference type="Gene3D" id="3.40.50.2000">
    <property type="entry name" value="Glycogen Phosphorylase B"/>
    <property type="match status" value="1"/>
</dbReference>
<evidence type="ECO:0000313" key="2">
    <source>
        <dbReference type="Proteomes" id="UP000199564"/>
    </source>
</evidence>
<proteinExistence type="predicted"/>
<protein>
    <submittedName>
        <fullName evidence="1">Glycosyltransferase involved in cell wall bisynthesis</fullName>
    </submittedName>
</protein>
<evidence type="ECO:0000313" key="1">
    <source>
        <dbReference type="EMBL" id="SFN89236.1"/>
    </source>
</evidence>
<reference evidence="2" key="1">
    <citation type="submission" date="2016-10" db="EMBL/GenBank/DDBJ databases">
        <authorList>
            <person name="Varghese N."/>
            <person name="Submissions S."/>
        </authorList>
    </citation>
    <scope>NUCLEOTIDE SEQUENCE [LARGE SCALE GENOMIC DNA]</scope>
    <source>
        <strain evidence="2">DSM 15282</strain>
    </source>
</reference>